<accession>A0A285VBB3</accession>
<dbReference type="AlphaFoldDB" id="A0A285VBB3"/>
<dbReference type="InterPro" id="IPR036661">
    <property type="entry name" value="Luciferase-like_sf"/>
</dbReference>
<dbReference type="EMBL" id="OBQK01000001">
    <property type="protein sequence ID" value="SOC51350.1"/>
    <property type="molecule type" value="Genomic_DNA"/>
</dbReference>
<dbReference type="Gene3D" id="1.20.120.520">
    <property type="entry name" value="nmb1532 protein domain like"/>
    <property type="match status" value="1"/>
</dbReference>
<feature type="domain" description="Luciferase-like" evidence="3">
    <location>
        <begin position="21"/>
        <end position="230"/>
    </location>
</feature>
<protein>
    <submittedName>
        <fullName evidence="5">Hemerythrin HHE cation binding domain-containing protein</fullName>
    </submittedName>
</protein>
<dbReference type="SUPFAM" id="SSF51679">
    <property type="entry name" value="Bacterial luciferase-like"/>
    <property type="match status" value="1"/>
</dbReference>
<evidence type="ECO:0000313" key="6">
    <source>
        <dbReference type="Proteomes" id="UP000219688"/>
    </source>
</evidence>
<reference evidence="6" key="1">
    <citation type="submission" date="2017-08" db="EMBL/GenBank/DDBJ databases">
        <authorList>
            <person name="Varghese N."/>
            <person name="Submissions S."/>
        </authorList>
    </citation>
    <scope>NUCLEOTIDE SEQUENCE [LARGE SCALE GENOMIC DNA]</scope>
    <source>
        <strain evidence="6">USBA17B2</strain>
    </source>
</reference>
<dbReference type="InterPro" id="IPR011251">
    <property type="entry name" value="Luciferase-like_dom"/>
</dbReference>
<keyword evidence="1" id="KW-0560">Oxidoreductase</keyword>
<dbReference type="InterPro" id="IPR012312">
    <property type="entry name" value="Hemerythrin-like"/>
</dbReference>
<dbReference type="RefSeq" id="WP_097186388.1">
    <property type="nucleotide sequence ID" value="NZ_OBQK01000001.1"/>
</dbReference>
<dbReference type="CDD" id="cd12108">
    <property type="entry name" value="Hr-like"/>
    <property type="match status" value="1"/>
</dbReference>
<feature type="region of interest" description="Disordered" evidence="2">
    <location>
        <begin position="301"/>
        <end position="334"/>
    </location>
</feature>
<dbReference type="Pfam" id="PF00296">
    <property type="entry name" value="Bac_luciferase"/>
    <property type="match status" value="1"/>
</dbReference>
<name>A0A285VBB3_9MICO</name>
<feature type="domain" description="Hemerythrin-like" evidence="4">
    <location>
        <begin position="369"/>
        <end position="518"/>
    </location>
</feature>
<proteinExistence type="predicted"/>
<evidence type="ECO:0000256" key="1">
    <source>
        <dbReference type="ARBA" id="ARBA00023002"/>
    </source>
</evidence>
<gene>
    <name evidence="5" type="ORF">SAMN05421879_101155</name>
</gene>
<dbReference type="PANTHER" id="PTHR43244:SF1">
    <property type="entry name" value="5,10-METHYLENETETRAHYDROMETHANOPTERIN REDUCTASE"/>
    <property type="match status" value="1"/>
</dbReference>
<sequence>MTDYGHDVRLGLFPTPDAAFPQRAVDLAVLADTSGLDLVSIQDHPYNAGHLDTSTLLTWIAARTTRVRLSHNVANLPLRAPVVLARTIATLDLLSGGRADLGIGAGAFWDGIAAAGGPRRSPGEAVDALAEAIDIARQLWRGEGSVRAEGEHYRVRGLRSGPQPGGSPGIWVGAYGPRMLRVTGRLADGWLPSMGYLPPARLAEANARIDEAAVRAGRAPGDVVRLYNVHGTFGQTRGAGDGLHGHPEDWAEQLAGLVLEEGMSSFVLATDDPVTVRIFAEEVGPALRDLVDAGRAVDGDRDGVETAGGARSAPGAVTAPLEVGVRPTPDDGTRLTGELAWDEAARPRTPSPAGAPTAYTRQQLAAPQHLVDVHDHLRGELARVRDVVDQVRRGHLEVGQARSVINTMAMRQNNWTLGAFCESYCRIVTGHHTLEDRSVFPHLRRSEPGVGPVLDRLEEEHEVIADVLDRLDRALVGLVGQDAYGQAGSTALDELGRSVDLLTDTLLSHLSYEERELAGPLARHGLA</sequence>
<dbReference type="GO" id="GO:0016705">
    <property type="term" value="F:oxidoreductase activity, acting on paired donors, with incorporation or reduction of molecular oxygen"/>
    <property type="evidence" value="ECO:0007669"/>
    <property type="project" value="InterPro"/>
</dbReference>
<dbReference type="Proteomes" id="UP000219688">
    <property type="component" value="Unassembled WGS sequence"/>
</dbReference>
<evidence type="ECO:0000256" key="2">
    <source>
        <dbReference type="SAM" id="MobiDB-lite"/>
    </source>
</evidence>
<dbReference type="InterPro" id="IPR050564">
    <property type="entry name" value="F420-G6PD/mer"/>
</dbReference>
<dbReference type="PANTHER" id="PTHR43244">
    <property type="match status" value="1"/>
</dbReference>
<dbReference type="Gene3D" id="3.20.20.30">
    <property type="entry name" value="Luciferase-like domain"/>
    <property type="match status" value="1"/>
</dbReference>
<keyword evidence="6" id="KW-1185">Reference proteome</keyword>
<evidence type="ECO:0000313" key="5">
    <source>
        <dbReference type="EMBL" id="SOC51350.1"/>
    </source>
</evidence>
<evidence type="ECO:0000259" key="4">
    <source>
        <dbReference type="Pfam" id="PF01814"/>
    </source>
</evidence>
<organism evidence="5 6">
    <name type="scientific">Ornithinimicrobium cerasi</name>
    <dbReference type="NCBI Taxonomy" id="2248773"/>
    <lineage>
        <taxon>Bacteria</taxon>
        <taxon>Bacillati</taxon>
        <taxon>Actinomycetota</taxon>
        <taxon>Actinomycetes</taxon>
        <taxon>Micrococcales</taxon>
        <taxon>Ornithinimicrobiaceae</taxon>
        <taxon>Ornithinimicrobium</taxon>
    </lineage>
</organism>
<dbReference type="STRING" id="1122622.GCA_000421185_01569"/>
<dbReference type="Pfam" id="PF01814">
    <property type="entry name" value="Hemerythrin"/>
    <property type="match status" value="1"/>
</dbReference>
<evidence type="ECO:0000259" key="3">
    <source>
        <dbReference type="Pfam" id="PF00296"/>
    </source>
</evidence>